<dbReference type="GO" id="GO:0032259">
    <property type="term" value="P:methylation"/>
    <property type="evidence" value="ECO:0007669"/>
    <property type="project" value="UniProtKB-KW"/>
</dbReference>
<organism evidence="4 5">
    <name type="scientific">Helicobacter enhydrae</name>
    <dbReference type="NCBI Taxonomy" id="222136"/>
    <lineage>
        <taxon>Bacteria</taxon>
        <taxon>Pseudomonadati</taxon>
        <taxon>Campylobacterota</taxon>
        <taxon>Epsilonproteobacteria</taxon>
        <taxon>Campylobacterales</taxon>
        <taxon>Helicobacteraceae</taxon>
        <taxon>Helicobacter</taxon>
    </lineage>
</organism>
<dbReference type="REBASE" id="155735">
    <property type="entry name" value="M.Hsp6242ORF5510P"/>
</dbReference>
<dbReference type="RefSeq" id="WP_066340827.1">
    <property type="nucleotide sequence ID" value="NZ_CP016503.1"/>
</dbReference>
<proteinExistence type="predicted"/>
<evidence type="ECO:0000256" key="3">
    <source>
        <dbReference type="ARBA" id="ARBA00022691"/>
    </source>
</evidence>
<accession>A0A1B1U662</accession>
<dbReference type="GO" id="GO:0009307">
    <property type="term" value="P:DNA restriction-modification system"/>
    <property type="evidence" value="ECO:0007669"/>
    <property type="project" value="InterPro"/>
</dbReference>
<dbReference type="KEGG" id="het:BBW65_05510"/>
<keyword evidence="1" id="KW-0489">Methyltransferase</keyword>
<protein>
    <recommendedName>
        <fullName evidence="6">Modification methylase</fullName>
    </recommendedName>
</protein>
<reference evidence="5" key="1">
    <citation type="submission" date="2016-07" db="EMBL/GenBank/DDBJ databases">
        <authorList>
            <person name="Florea S."/>
            <person name="Webb J.S."/>
            <person name="Jaromczyk J."/>
            <person name="Schardl C.L."/>
        </authorList>
    </citation>
    <scope>NUCLEOTIDE SEQUENCE [LARGE SCALE GENOMIC DNA]</scope>
    <source>
        <strain evidence="5">MIT 01-6242</strain>
    </source>
</reference>
<dbReference type="Pfam" id="PF02086">
    <property type="entry name" value="MethyltransfD12"/>
    <property type="match status" value="1"/>
</dbReference>
<keyword evidence="3" id="KW-0949">S-adenosyl-L-methionine</keyword>
<dbReference type="GO" id="GO:0009007">
    <property type="term" value="F:site-specific DNA-methyltransferase (adenine-specific) activity"/>
    <property type="evidence" value="ECO:0007669"/>
    <property type="project" value="UniProtKB-EC"/>
</dbReference>
<dbReference type="Gene3D" id="3.40.50.150">
    <property type="entry name" value="Vaccinia Virus protein VP39"/>
    <property type="match status" value="1"/>
</dbReference>
<dbReference type="InterPro" id="IPR029063">
    <property type="entry name" value="SAM-dependent_MTases_sf"/>
</dbReference>
<evidence type="ECO:0000313" key="5">
    <source>
        <dbReference type="Proteomes" id="UP000092884"/>
    </source>
</evidence>
<evidence type="ECO:0008006" key="6">
    <source>
        <dbReference type="Google" id="ProtNLM"/>
    </source>
</evidence>
<gene>
    <name evidence="4" type="ORF">BBW65_05510</name>
</gene>
<dbReference type="SUPFAM" id="SSF53335">
    <property type="entry name" value="S-adenosyl-L-methionine-dependent methyltransferases"/>
    <property type="match status" value="1"/>
</dbReference>
<dbReference type="OrthoDB" id="9805629at2"/>
<evidence type="ECO:0000313" key="4">
    <source>
        <dbReference type="EMBL" id="ANV98287.1"/>
    </source>
</evidence>
<dbReference type="Proteomes" id="UP000092884">
    <property type="component" value="Chromosome"/>
</dbReference>
<evidence type="ECO:0000256" key="2">
    <source>
        <dbReference type="ARBA" id="ARBA00022679"/>
    </source>
</evidence>
<sequence>MNYIGSKYKLYAFLEETIESTLSHAGSKSLKESVFCDVFAGTGAVGKLFKNKTKQVIANDWEYYSFVLNQNYIGNHAEFADVHCLFEELQSDTSTPIIEGKIYQHYCLGTHGTRQYFSDYNGAKIDAIRQKIELWYRQGKITEAIYYHLLASLLDDGHF</sequence>
<evidence type="ECO:0000256" key="1">
    <source>
        <dbReference type="ARBA" id="ARBA00022603"/>
    </source>
</evidence>
<dbReference type="AlphaFoldDB" id="A0A1B1U662"/>
<keyword evidence="5" id="KW-1185">Reference proteome</keyword>
<name>A0A1B1U662_9HELI</name>
<keyword evidence="2" id="KW-0808">Transferase</keyword>
<dbReference type="EMBL" id="CP016503">
    <property type="protein sequence ID" value="ANV98287.1"/>
    <property type="molecule type" value="Genomic_DNA"/>
</dbReference>
<dbReference type="InterPro" id="IPR012327">
    <property type="entry name" value="MeTrfase_D12"/>
</dbReference>